<evidence type="ECO:0000313" key="2">
    <source>
        <dbReference type="Proteomes" id="UP000240974"/>
    </source>
</evidence>
<keyword evidence="2" id="KW-1185">Reference proteome</keyword>
<dbReference type="AlphaFoldDB" id="A0A2T3FPS6"/>
<protein>
    <submittedName>
        <fullName evidence="1">Uncharacterized protein</fullName>
    </submittedName>
</protein>
<dbReference type="Proteomes" id="UP000240974">
    <property type="component" value="Unassembled WGS sequence"/>
</dbReference>
<organism evidence="1 2">
    <name type="scientific">Faecalibacillus intestinalis</name>
    <dbReference type="NCBI Taxonomy" id="1982626"/>
    <lineage>
        <taxon>Bacteria</taxon>
        <taxon>Bacillati</taxon>
        <taxon>Bacillota</taxon>
        <taxon>Erysipelotrichia</taxon>
        <taxon>Erysipelotrichales</taxon>
        <taxon>Coprobacillaceae</taxon>
        <taxon>Faecalibacillus</taxon>
    </lineage>
</organism>
<dbReference type="EMBL" id="PYLQ01000022">
    <property type="protein sequence ID" value="PST37274.1"/>
    <property type="molecule type" value="Genomic_DNA"/>
</dbReference>
<reference evidence="1 2" key="1">
    <citation type="journal article" date="2019" name="Int. J. Syst. Evol. Microbiol.">
        <title>Faecalibacillus intestinalis gen. nov., sp. nov. and Faecalibacillus faecis sp. nov., isolated from human faeces.</title>
        <authorList>
            <person name="Seo B."/>
            <person name="Jeon K."/>
            <person name="Baek I."/>
            <person name="Lee Y.M."/>
            <person name="Baek K."/>
            <person name="Ko G."/>
        </authorList>
    </citation>
    <scope>NUCLEOTIDE SEQUENCE [LARGE SCALE GENOMIC DNA]</scope>
    <source>
        <strain evidence="1 2">SNUG30099</strain>
    </source>
</reference>
<evidence type="ECO:0000313" key="1">
    <source>
        <dbReference type="EMBL" id="PST37274.1"/>
    </source>
</evidence>
<name>A0A2T3FPS6_9FIRM</name>
<comment type="caution">
    <text evidence="1">The sequence shown here is derived from an EMBL/GenBank/DDBJ whole genome shotgun (WGS) entry which is preliminary data.</text>
</comment>
<accession>A0A2T3FPS6</accession>
<sequence length="81" mass="9657">MKLYNSLYISENNQQNVTQFINYNTIIEKLSKDKNIEQKYRKKMAHSLKYLVNPTHKILKIKILLFGCLPMKIVQMLSMVH</sequence>
<gene>
    <name evidence="1" type="ORF">C7U54_12020</name>
</gene>
<proteinExistence type="predicted"/>